<comment type="cofactor">
    <cofactor evidence="1">
        <name>Zn(2+)</name>
        <dbReference type="ChEBI" id="CHEBI:29105"/>
    </cofactor>
</comment>
<evidence type="ECO:0000313" key="17">
    <source>
        <dbReference type="EMBL" id="JAT75558.1"/>
    </source>
</evidence>
<reference evidence="18" key="3">
    <citation type="submission" date="2018-10" db="EMBL/GenBank/DDBJ databases">
        <authorList>
            <person name="Hovde B."/>
            <person name="Zhang X."/>
        </authorList>
    </citation>
    <scope>NUCLEOTIDE SEQUENCE [LARGE SCALE GENOMIC DNA]</scope>
    <source>
        <strain evidence="18">UTEX 25</strain>
    </source>
</reference>
<dbReference type="EMBL" id="GDKF01005940">
    <property type="protein sequence ID" value="JAT72682.1"/>
    <property type="molecule type" value="Transcribed_RNA"/>
</dbReference>
<dbReference type="GO" id="GO:0005789">
    <property type="term" value="C:endoplasmic reticulum membrane"/>
    <property type="evidence" value="ECO:0007669"/>
    <property type="project" value="UniProtKB-SubCell"/>
</dbReference>
<evidence type="ECO:0000256" key="9">
    <source>
        <dbReference type="ARBA" id="ARBA00022833"/>
    </source>
</evidence>
<dbReference type="GO" id="GO:0080132">
    <property type="term" value="F:fatty acid 2-hydroxylase activity"/>
    <property type="evidence" value="ECO:0007669"/>
    <property type="project" value="InterPro"/>
</dbReference>
<dbReference type="InterPro" id="IPR014430">
    <property type="entry name" value="Scs7"/>
</dbReference>
<evidence type="ECO:0000256" key="12">
    <source>
        <dbReference type="ARBA" id="ARBA00023098"/>
    </source>
</evidence>
<evidence type="ECO:0000313" key="18">
    <source>
        <dbReference type="EMBL" id="RMZ55263.1"/>
    </source>
</evidence>
<evidence type="ECO:0000256" key="2">
    <source>
        <dbReference type="ARBA" id="ARBA00004477"/>
    </source>
</evidence>
<gene>
    <name evidence="18" type="ORF">APUTEX25_005541</name>
    <name evidence="16" type="ORF">g.16265</name>
    <name evidence="17" type="ORF">g.16266</name>
</gene>
<organism evidence="16">
    <name type="scientific">Auxenochlorella protothecoides</name>
    <name type="common">Green microalga</name>
    <name type="synonym">Chlorella protothecoides</name>
    <dbReference type="NCBI Taxonomy" id="3075"/>
    <lineage>
        <taxon>Eukaryota</taxon>
        <taxon>Viridiplantae</taxon>
        <taxon>Chlorophyta</taxon>
        <taxon>core chlorophytes</taxon>
        <taxon>Trebouxiophyceae</taxon>
        <taxon>Chlorellales</taxon>
        <taxon>Chlorellaceae</taxon>
        <taxon>Auxenochlorella</taxon>
    </lineage>
</organism>
<reference evidence="16" key="1">
    <citation type="submission" date="2015-08" db="EMBL/GenBank/DDBJ databases">
        <authorList>
            <person name="Babu N.S."/>
            <person name="Beckwith C.J."/>
            <person name="Beseler K.G."/>
            <person name="Brison A."/>
            <person name="Carone J.V."/>
            <person name="Caskin T.P."/>
            <person name="Diamond M."/>
            <person name="Durham M.E."/>
            <person name="Foxe J.M."/>
            <person name="Go M."/>
            <person name="Henderson B.A."/>
            <person name="Jones I.B."/>
            <person name="McGettigan J.A."/>
            <person name="Micheletti S.J."/>
            <person name="Nasrallah M.E."/>
            <person name="Ortiz D."/>
            <person name="Piller C.R."/>
            <person name="Privatt S.R."/>
            <person name="Schneider S.L."/>
            <person name="Sharp S."/>
            <person name="Smith T.C."/>
            <person name="Stanton J.D."/>
            <person name="Ullery H.E."/>
            <person name="Wilson R.J."/>
            <person name="Serrano M.G."/>
            <person name="Buck G."/>
            <person name="Lee V."/>
            <person name="Wang Y."/>
            <person name="Carvalho R."/>
            <person name="Voegtly L."/>
            <person name="Shi R."/>
            <person name="Duckworth R."/>
            <person name="Johnson A."/>
            <person name="Loviza R."/>
            <person name="Walstead R."/>
            <person name="Shah Z."/>
            <person name="Kiflezghi M."/>
            <person name="Wade K."/>
            <person name="Ball S.L."/>
            <person name="Bradley K.W."/>
            <person name="Asai D.J."/>
            <person name="Bowman C.A."/>
            <person name="Russell D.A."/>
            <person name="Pope W.H."/>
            <person name="Jacobs-Sera D."/>
            <person name="Hendrix R.W."/>
            <person name="Hatfull G.F."/>
        </authorList>
    </citation>
    <scope>NUCLEOTIDE SEQUENCE</scope>
</reference>
<accession>A0A1D2A0G5</accession>
<protein>
    <recommendedName>
        <fullName evidence="15">Fatty acid hydroxylase domain-containing protein</fullName>
    </recommendedName>
</protein>
<keyword evidence="11" id="KW-0560">Oxidoreductase</keyword>
<name>A0A1D2A0G5_AUXPR</name>
<evidence type="ECO:0000256" key="1">
    <source>
        <dbReference type="ARBA" id="ARBA00001947"/>
    </source>
</evidence>
<evidence type="ECO:0000256" key="8">
    <source>
        <dbReference type="ARBA" id="ARBA00022832"/>
    </source>
</evidence>
<evidence type="ECO:0000256" key="3">
    <source>
        <dbReference type="ARBA" id="ARBA00009324"/>
    </source>
</evidence>
<sequence>MCSGLADPVLRSRRKVSTRKPVDCAAPILAQVKQLSAASYHVWVHSPVPGQPRFFASDALECLTKVQWWVVPLLWIPVACAWLAVAVQDWGLPTSACYAAAGALSWQGVEYSLHRWVFHARPHSPAAVCAHFLLHGCHHKFPQDVDRLVFPPLPAALIAAGLYYMIRLALPAGGSDAFFGGLLLGYVRYDCMHYLMHSGRLGGRLKAAHMHHHYSNPEEAFGISGGSVDWMLGTPAAIGATRRSLVDR</sequence>
<keyword evidence="12" id="KW-0443">Lipid metabolism</keyword>
<keyword evidence="6" id="KW-0479">Metal-binding</keyword>
<evidence type="ECO:0000256" key="13">
    <source>
        <dbReference type="ARBA" id="ARBA00023136"/>
    </source>
</evidence>
<keyword evidence="4" id="KW-0444">Lipid biosynthesis</keyword>
<dbReference type="PANTHER" id="PTHR12863">
    <property type="entry name" value="FATTY ACID HYDROXYLASE"/>
    <property type="match status" value="1"/>
</dbReference>
<reference evidence="18" key="4">
    <citation type="submission" date="2018-11" db="EMBL/GenBank/DDBJ databases">
        <title>Characterization of plant carbon substrate utilization by Auxenochlorella protothecoides.</title>
        <authorList>
            <person name="Vogler B.W."/>
            <person name="Starkenburg S.R."/>
            <person name="Sudasinghe N."/>
            <person name="Schambach J.Y."/>
            <person name="Rollin J.A."/>
            <person name="Pattathil S."/>
            <person name="Barry A.N."/>
        </authorList>
    </citation>
    <scope>NUCLEOTIDE SEQUENCE [LARGE SCALE GENOMIC DNA]</scope>
    <source>
        <strain evidence="18">UTEX 25</strain>
    </source>
</reference>
<keyword evidence="13" id="KW-0472">Membrane</keyword>
<keyword evidence="8" id="KW-0276">Fatty acid metabolism</keyword>
<evidence type="ECO:0000256" key="4">
    <source>
        <dbReference type="ARBA" id="ARBA00022516"/>
    </source>
</evidence>
<evidence type="ECO:0000259" key="15">
    <source>
        <dbReference type="Pfam" id="PF04116"/>
    </source>
</evidence>
<dbReference type="AlphaFoldDB" id="A0A1D2A0G5"/>
<dbReference type="EMBL" id="GDKF01003064">
    <property type="protein sequence ID" value="JAT75558.1"/>
    <property type="molecule type" value="Transcribed_RNA"/>
</dbReference>
<dbReference type="Pfam" id="PF04116">
    <property type="entry name" value="FA_hydroxylase"/>
    <property type="match status" value="1"/>
</dbReference>
<proteinExistence type="inferred from homology"/>
<evidence type="ECO:0000313" key="16">
    <source>
        <dbReference type="EMBL" id="JAT72682.1"/>
    </source>
</evidence>
<dbReference type="Proteomes" id="UP000279271">
    <property type="component" value="Unassembled WGS sequence"/>
</dbReference>
<evidence type="ECO:0000256" key="5">
    <source>
        <dbReference type="ARBA" id="ARBA00022692"/>
    </source>
</evidence>
<dbReference type="EMBL" id="QOKY01000169">
    <property type="protein sequence ID" value="RMZ55263.1"/>
    <property type="molecule type" value="Genomic_DNA"/>
</dbReference>
<keyword evidence="5" id="KW-0812">Transmembrane</keyword>
<reference evidence="19" key="2">
    <citation type="journal article" date="2018" name="Algal Res.">
        <title>Characterization of plant carbon substrate utilization by Auxenochlorella protothecoides.</title>
        <authorList>
            <person name="Vogler B.W."/>
            <person name="Starkenburg S.R."/>
            <person name="Sudasinghe N."/>
            <person name="Schambach J.Y."/>
            <person name="Rollin J.A."/>
            <person name="Pattathil S."/>
            <person name="Barry A.N."/>
        </authorList>
    </citation>
    <scope>NUCLEOTIDE SEQUENCE [LARGE SCALE GENOMIC DNA]</scope>
    <source>
        <strain evidence="19">UTEX 25</strain>
    </source>
</reference>
<keyword evidence="10" id="KW-1133">Transmembrane helix</keyword>
<dbReference type="PANTHER" id="PTHR12863:SF1">
    <property type="entry name" value="FATTY ACID 2-HYDROXYLASE"/>
    <property type="match status" value="1"/>
</dbReference>
<evidence type="ECO:0000256" key="6">
    <source>
        <dbReference type="ARBA" id="ARBA00022723"/>
    </source>
</evidence>
<feature type="domain" description="Fatty acid hydroxylase" evidence="15">
    <location>
        <begin position="101"/>
        <end position="234"/>
    </location>
</feature>
<evidence type="ECO:0000313" key="19">
    <source>
        <dbReference type="Proteomes" id="UP000279271"/>
    </source>
</evidence>
<keyword evidence="7" id="KW-0256">Endoplasmic reticulum</keyword>
<evidence type="ECO:0000256" key="14">
    <source>
        <dbReference type="ARBA" id="ARBA00023160"/>
    </source>
</evidence>
<dbReference type="GO" id="GO:0005506">
    <property type="term" value="F:iron ion binding"/>
    <property type="evidence" value="ECO:0007669"/>
    <property type="project" value="InterPro"/>
</dbReference>
<dbReference type="GO" id="GO:0006633">
    <property type="term" value="P:fatty acid biosynthetic process"/>
    <property type="evidence" value="ECO:0007669"/>
    <property type="project" value="UniProtKB-KW"/>
</dbReference>
<keyword evidence="14" id="KW-0275">Fatty acid biosynthesis</keyword>
<evidence type="ECO:0000256" key="10">
    <source>
        <dbReference type="ARBA" id="ARBA00022989"/>
    </source>
</evidence>
<evidence type="ECO:0000256" key="11">
    <source>
        <dbReference type="ARBA" id="ARBA00023002"/>
    </source>
</evidence>
<dbReference type="InterPro" id="IPR006694">
    <property type="entry name" value="Fatty_acid_hydroxylase"/>
</dbReference>
<evidence type="ECO:0000256" key="7">
    <source>
        <dbReference type="ARBA" id="ARBA00022824"/>
    </source>
</evidence>
<comment type="similarity">
    <text evidence="3">Belongs to the sterol desaturase family.</text>
</comment>
<keyword evidence="9" id="KW-0862">Zinc</keyword>
<comment type="subcellular location">
    <subcellularLocation>
        <location evidence="2">Endoplasmic reticulum membrane</location>
        <topology evidence="2">Multi-pass membrane protein</topology>
    </subcellularLocation>
</comment>